<dbReference type="EMBL" id="JAPNTZ010000009">
    <property type="protein sequence ID" value="MCY1141465.1"/>
    <property type="molecule type" value="Genomic_DNA"/>
</dbReference>
<feature type="transmembrane region" description="Helical" evidence="1">
    <location>
        <begin position="7"/>
        <end position="28"/>
    </location>
</feature>
<evidence type="ECO:0000313" key="2">
    <source>
        <dbReference type="EMBL" id="MCY1141465.1"/>
    </source>
</evidence>
<keyword evidence="1" id="KW-1133">Transmembrane helix</keyword>
<keyword evidence="1" id="KW-0472">Membrane</keyword>
<keyword evidence="3" id="KW-1185">Reference proteome</keyword>
<evidence type="ECO:0000256" key="1">
    <source>
        <dbReference type="SAM" id="Phobius"/>
    </source>
</evidence>
<comment type="caution">
    <text evidence="2">The sequence shown here is derived from an EMBL/GenBank/DDBJ whole genome shotgun (WGS) entry which is preliminary data.</text>
</comment>
<gene>
    <name evidence="2" type="ORF">OWR29_26005</name>
</gene>
<feature type="transmembrane region" description="Helical" evidence="1">
    <location>
        <begin position="48"/>
        <end position="70"/>
    </location>
</feature>
<dbReference type="Proteomes" id="UP001151002">
    <property type="component" value="Unassembled WGS sequence"/>
</dbReference>
<reference evidence="2" key="1">
    <citation type="submission" date="2022-11" db="EMBL/GenBank/DDBJ databases">
        <authorList>
            <person name="Somphong A."/>
            <person name="Phongsopitanun W."/>
        </authorList>
    </citation>
    <scope>NUCLEOTIDE SEQUENCE</scope>
    <source>
        <strain evidence="2">Pm04-4</strain>
    </source>
</reference>
<accession>A0ABT4B793</accession>
<feature type="transmembrane region" description="Helical" evidence="1">
    <location>
        <begin position="100"/>
        <end position="120"/>
    </location>
</feature>
<proteinExistence type="predicted"/>
<sequence>MKYAVPLLGIVGVLLFGVLRLAYVFFYMRMHVTPEEVGYGYSEILSSQLTGTAELALLLTGALVLAAYAARAVRQVVAGRWRAAASMPVRAERARLVQRCGITAVVVVLVCLPMLAWTFGTEAQHGYAVRHIYLPKIRIPVLGVHASPAKVAWIKPPERGAPGLSTRRCLMFLGQAAGLAVFYDVTTGENLRVPTAQILVTIPDDKHVPDDC</sequence>
<organism evidence="2 3">
    <name type="scientific">Paractinoplanes pyxinae</name>
    <dbReference type="NCBI Taxonomy" id="2997416"/>
    <lineage>
        <taxon>Bacteria</taxon>
        <taxon>Bacillati</taxon>
        <taxon>Actinomycetota</taxon>
        <taxon>Actinomycetes</taxon>
        <taxon>Micromonosporales</taxon>
        <taxon>Micromonosporaceae</taxon>
        <taxon>Paractinoplanes</taxon>
    </lineage>
</organism>
<name>A0ABT4B793_9ACTN</name>
<keyword evidence="1" id="KW-0812">Transmembrane</keyword>
<evidence type="ECO:0000313" key="3">
    <source>
        <dbReference type="Proteomes" id="UP001151002"/>
    </source>
</evidence>
<protein>
    <submittedName>
        <fullName evidence="2">Uncharacterized protein</fullName>
    </submittedName>
</protein>
<dbReference type="RefSeq" id="WP_267565848.1">
    <property type="nucleotide sequence ID" value="NZ_JAPNTZ010000009.1"/>
</dbReference>